<keyword evidence="2" id="KW-1185">Reference proteome</keyword>
<evidence type="ECO:0000313" key="1">
    <source>
        <dbReference type="EMBL" id="KAK3058418.1"/>
    </source>
</evidence>
<comment type="caution">
    <text evidence="1">The sequence shown here is derived from an EMBL/GenBank/DDBJ whole genome shotgun (WGS) entry which is preliminary data.</text>
</comment>
<organism evidence="1 2">
    <name type="scientific">Coniosporium uncinatum</name>
    <dbReference type="NCBI Taxonomy" id="93489"/>
    <lineage>
        <taxon>Eukaryota</taxon>
        <taxon>Fungi</taxon>
        <taxon>Dikarya</taxon>
        <taxon>Ascomycota</taxon>
        <taxon>Pezizomycotina</taxon>
        <taxon>Dothideomycetes</taxon>
        <taxon>Dothideomycetes incertae sedis</taxon>
        <taxon>Coniosporium</taxon>
    </lineage>
</organism>
<accession>A0ACC3CYL1</accession>
<dbReference type="EMBL" id="JAWDJW010009602">
    <property type="protein sequence ID" value="KAK3058418.1"/>
    <property type="molecule type" value="Genomic_DNA"/>
</dbReference>
<protein>
    <submittedName>
        <fullName evidence="1">Uncharacterized protein</fullName>
    </submittedName>
</protein>
<name>A0ACC3CYL1_9PEZI</name>
<reference evidence="1" key="1">
    <citation type="submission" date="2024-09" db="EMBL/GenBank/DDBJ databases">
        <title>Black Yeasts Isolated from many extreme environments.</title>
        <authorList>
            <person name="Coleine C."/>
            <person name="Stajich J.E."/>
            <person name="Selbmann L."/>
        </authorList>
    </citation>
    <scope>NUCLEOTIDE SEQUENCE</scope>
    <source>
        <strain evidence="1">CCFEE 5737</strain>
    </source>
</reference>
<evidence type="ECO:0000313" key="2">
    <source>
        <dbReference type="Proteomes" id="UP001186974"/>
    </source>
</evidence>
<dbReference type="Proteomes" id="UP001186974">
    <property type="component" value="Unassembled WGS sequence"/>
</dbReference>
<gene>
    <name evidence="1" type="ORF">LTS18_011334</name>
</gene>
<sequence length="288" mass="33084">MPPKSILKKATRPAISAPNPTSSADAPDPRHLEIALHHANQIQHQKDIEAFNLDSLVKLLDFPFSPDADPARPSEEDMDHFKQYIQHYQLTDYDSLVEERQISERCGYTMCPRKPKKDNHKDANAKFRILKARNVENRFVEKRKLEEYCSEACARRSLYIKVQLIEEPAWTRAPGFVADIKILIDQDAPAPHHEMEFALRPKQDLSEEEQARQALEDLAVERGQTRTSAVPGSVLRDDIRERKSSKLVIAPNRAEAEKSTIEGYEPKYGLHRPEARDKDDLGEKDWEV</sequence>
<proteinExistence type="predicted"/>